<dbReference type="Pfam" id="PF06271">
    <property type="entry name" value="RDD"/>
    <property type="match status" value="1"/>
</dbReference>
<evidence type="ECO:0000313" key="10">
    <source>
        <dbReference type="Proteomes" id="UP000215896"/>
    </source>
</evidence>
<evidence type="ECO:0000313" key="9">
    <source>
        <dbReference type="EMBL" id="OYO08650.1"/>
    </source>
</evidence>
<evidence type="ECO:0000256" key="1">
    <source>
        <dbReference type="ARBA" id="ARBA00004651"/>
    </source>
</evidence>
<feature type="compositionally biased region" description="Low complexity" evidence="6">
    <location>
        <begin position="51"/>
        <end position="66"/>
    </location>
</feature>
<organism evidence="9 10">
    <name type="scientific">Enemella evansiae</name>
    <dbReference type="NCBI Taxonomy" id="2016499"/>
    <lineage>
        <taxon>Bacteria</taxon>
        <taxon>Bacillati</taxon>
        <taxon>Actinomycetota</taxon>
        <taxon>Actinomycetes</taxon>
        <taxon>Propionibacteriales</taxon>
        <taxon>Propionibacteriaceae</taxon>
        <taxon>Enemella</taxon>
    </lineage>
</organism>
<keyword evidence="10" id="KW-1185">Reference proteome</keyword>
<protein>
    <recommendedName>
        <fullName evidence="11">RDD family protein</fullName>
    </recommendedName>
</protein>
<dbReference type="InterPro" id="IPR051791">
    <property type="entry name" value="Pra-immunoreactive"/>
</dbReference>
<feature type="region of interest" description="Disordered" evidence="6">
    <location>
        <begin position="1"/>
        <end position="31"/>
    </location>
</feature>
<name>A0A255FY83_9ACTN</name>
<feature type="region of interest" description="Disordered" evidence="6">
    <location>
        <begin position="43"/>
        <end position="90"/>
    </location>
</feature>
<evidence type="ECO:0000256" key="2">
    <source>
        <dbReference type="ARBA" id="ARBA00022475"/>
    </source>
</evidence>
<feature type="domain" description="RDD" evidence="7">
    <location>
        <begin position="114"/>
        <end position="273"/>
    </location>
</feature>
<dbReference type="EMBL" id="NMVO01000018">
    <property type="protein sequence ID" value="OYO08650.1"/>
    <property type="molecule type" value="Genomic_DNA"/>
</dbReference>
<dbReference type="PANTHER" id="PTHR36115:SF6">
    <property type="entry name" value="PROLINE-RICH ANTIGEN HOMOLOG"/>
    <property type="match status" value="1"/>
</dbReference>
<evidence type="ECO:0008006" key="11">
    <source>
        <dbReference type="Google" id="ProtNLM"/>
    </source>
</evidence>
<dbReference type="GO" id="GO:0005886">
    <property type="term" value="C:plasma membrane"/>
    <property type="evidence" value="ECO:0007669"/>
    <property type="project" value="UniProtKB-SubCell"/>
</dbReference>
<dbReference type="InterPro" id="IPR018929">
    <property type="entry name" value="DUF2510"/>
</dbReference>
<keyword evidence="3" id="KW-0812">Transmembrane</keyword>
<dbReference type="OrthoDB" id="5244233at2"/>
<evidence type="ECO:0000259" key="7">
    <source>
        <dbReference type="Pfam" id="PF06271"/>
    </source>
</evidence>
<evidence type="ECO:0000256" key="4">
    <source>
        <dbReference type="ARBA" id="ARBA00022989"/>
    </source>
</evidence>
<keyword evidence="4" id="KW-1133">Transmembrane helix</keyword>
<reference evidence="9 10" key="1">
    <citation type="submission" date="2017-07" db="EMBL/GenBank/DDBJ databases">
        <title>Draft whole genome sequences of clinical Proprionibacteriaceae strains.</title>
        <authorList>
            <person name="Bernier A.-M."/>
            <person name="Bernard K."/>
            <person name="Domingo M.-C."/>
        </authorList>
    </citation>
    <scope>NUCLEOTIDE SEQUENCE [LARGE SCALE GENOMIC DNA]</scope>
    <source>
        <strain evidence="9 10">NML 030167</strain>
    </source>
</reference>
<dbReference type="PANTHER" id="PTHR36115">
    <property type="entry name" value="PROLINE-RICH ANTIGEN HOMOLOG-RELATED"/>
    <property type="match status" value="1"/>
</dbReference>
<sequence>MSDEIPVGSPPAPPGRHAAPGGWYPDPARQGQERYWDGWQWTRNTRPLEQPAPAAQPGAYGQQPGYGQQGYGQQGYGQQPGGYGQAPYGQPGQGMQPAYGRSGPMATTADGVPLASWGWRLLAYLIDWMLLSLVTNGIAQVTGLNAAISRSVSAYEAYLTEVMTTGTELDLGRVAHLLLTPQMFALQGLTMVAFIVYQALMLRSRGATLGKLATGLRVVPFGQGRSPRGLRWGTAVLRPLVTQLMSLVPLLGLIDYLFPLWDRNRQALHDKPARTQVVRER</sequence>
<dbReference type="AlphaFoldDB" id="A0A255FY83"/>
<dbReference type="RefSeq" id="WP_094406844.1">
    <property type="nucleotide sequence ID" value="NZ_NMVO01000018.1"/>
</dbReference>
<gene>
    <name evidence="9" type="ORF">CGZ94_19195</name>
</gene>
<comment type="caution">
    <text evidence="9">The sequence shown here is derived from an EMBL/GenBank/DDBJ whole genome shotgun (WGS) entry which is preliminary data.</text>
</comment>
<keyword evidence="2" id="KW-1003">Cell membrane</keyword>
<dbReference type="Proteomes" id="UP000215896">
    <property type="component" value="Unassembled WGS sequence"/>
</dbReference>
<proteinExistence type="predicted"/>
<feature type="domain" description="DUF2510" evidence="8">
    <location>
        <begin position="22"/>
        <end position="54"/>
    </location>
</feature>
<feature type="compositionally biased region" description="Gly residues" evidence="6">
    <location>
        <begin position="67"/>
        <end position="84"/>
    </location>
</feature>
<evidence type="ECO:0000256" key="6">
    <source>
        <dbReference type="SAM" id="MobiDB-lite"/>
    </source>
</evidence>
<dbReference type="InterPro" id="IPR010432">
    <property type="entry name" value="RDD"/>
</dbReference>
<comment type="subcellular location">
    <subcellularLocation>
        <location evidence="1">Cell membrane</location>
        <topology evidence="1">Multi-pass membrane protein</topology>
    </subcellularLocation>
</comment>
<dbReference type="Pfam" id="PF10708">
    <property type="entry name" value="DUF2510"/>
    <property type="match status" value="1"/>
</dbReference>
<evidence type="ECO:0000259" key="8">
    <source>
        <dbReference type="Pfam" id="PF10708"/>
    </source>
</evidence>
<accession>A0A255FY83</accession>
<keyword evidence="5" id="KW-0472">Membrane</keyword>
<evidence type="ECO:0000256" key="3">
    <source>
        <dbReference type="ARBA" id="ARBA00022692"/>
    </source>
</evidence>
<evidence type="ECO:0000256" key="5">
    <source>
        <dbReference type="ARBA" id="ARBA00023136"/>
    </source>
</evidence>